<feature type="region of interest" description="Disordered" evidence="1">
    <location>
        <begin position="623"/>
        <end position="648"/>
    </location>
</feature>
<gene>
    <name evidence="2" type="ORF">GGI15_001080</name>
</gene>
<evidence type="ECO:0000313" key="2">
    <source>
        <dbReference type="EMBL" id="KAJ2786974.1"/>
    </source>
</evidence>
<dbReference type="AlphaFoldDB" id="A0A9W8LNX9"/>
<accession>A0A9W8LNX9</accession>
<reference evidence="2" key="1">
    <citation type="submission" date="2022-07" db="EMBL/GenBank/DDBJ databases">
        <title>Phylogenomic reconstructions and comparative analyses of Kickxellomycotina fungi.</title>
        <authorList>
            <person name="Reynolds N.K."/>
            <person name="Stajich J.E."/>
            <person name="Barry K."/>
            <person name="Grigoriev I.V."/>
            <person name="Crous P."/>
            <person name="Smith M.E."/>
        </authorList>
    </citation>
    <scope>NUCLEOTIDE SEQUENCE</scope>
    <source>
        <strain evidence="2">BCRC 34489</strain>
    </source>
</reference>
<keyword evidence="3" id="KW-1185">Reference proteome</keyword>
<evidence type="ECO:0000256" key="1">
    <source>
        <dbReference type="SAM" id="MobiDB-lite"/>
    </source>
</evidence>
<feature type="compositionally biased region" description="Low complexity" evidence="1">
    <location>
        <begin position="502"/>
        <end position="515"/>
    </location>
</feature>
<feature type="compositionally biased region" description="Basic and acidic residues" evidence="1">
    <location>
        <begin position="199"/>
        <end position="208"/>
    </location>
</feature>
<comment type="caution">
    <text evidence="2">The sequence shown here is derived from an EMBL/GenBank/DDBJ whole genome shotgun (WGS) entry which is preliminary data.</text>
</comment>
<feature type="compositionally biased region" description="Polar residues" evidence="1">
    <location>
        <begin position="1"/>
        <end position="26"/>
    </location>
</feature>
<feature type="region of interest" description="Disordered" evidence="1">
    <location>
        <begin position="487"/>
        <end position="515"/>
    </location>
</feature>
<dbReference type="OrthoDB" id="5573515at2759"/>
<feature type="region of interest" description="Disordered" evidence="1">
    <location>
        <begin position="365"/>
        <end position="426"/>
    </location>
</feature>
<sequence length="655" mass="72787">MSQVFYETHHNNLSIGRSQAGSTTGRSLREQRKGALAVDLSFEQHQNQQQQQPYKEQADERRQIRHSRSFSNMEYTPQKARADGYTINSVSTPEAQRQMVAPHSDSKYASNTVSYRASERRQRAQRRKTDGSDEIREINRRPSTSHGSDTQRKVTYSQYPDFETIKDPFAKRDKIPRKHREPLHLDKGDDEDNGAEALEGGHARKDSQEGVPTPLKKRDKIPRHAVQQAPPPPPPLPFAQASEVRPVESLQMEPMDAIFPESPVTPGAQMLVPVAKPGTDRSARLESLISPVSLASPGVEARPTQTARLPAPVRTVSMRPVDTHGAAVMSPLSPLSGHTNSPRMDIDMDKVETLYARQSLIFERTKQSQQQGVAGRQNMRDSKMFSSSSLASVDKVAQAEGPRGISANGSGCAGDEDDGDDDDQHIPFDQVLIPTAFKRLRQALDDPSFEIDEETYRRFKLSERWYVREERMQMELAFNMGTFGESRKRTRVVQKRASQDSAETPYAEEAPAAAKANSNVLPTLAEHDDAEQEGNLEEEAGDHHDKKAYSADQPALPQSHGAVRVPEAAAAAAAYRPSLVAAAASVSALSTSQYYASYEGEQRGYVPPRQPEHIALEPMHVRNAAPQRSHSRKHRDAERRPPPAKKGMCGMCVVM</sequence>
<dbReference type="Proteomes" id="UP001140172">
    <property type="component" value="Unassembled WGS sequence"/>
</dbReference>
<proteinExistence type="predicted"/>
<feature type="compositionally biased region" description="Basic and acidic residues" evidence="1">
    <location>
        <begin position="163"/>
        <end position="173"/>
    </location>
</feature>
<feature type="compositionally biased region" description="Basic and acidic residues" evidence="1">
    <location>
        <begin position="117"/>
        <end position="140"/>
    </location>
</feature>
<feature type="compositionally biased region" description="Polar residues" evidence="1">
    <location>
        <begin position="86"/>
        <end position="95"/>
    </location>
</feature>
<evidence type="ECO:0000313" key="3">
    <source>
        <dbReference type="Proteomes" id="UP001140172"/>
    </source>
</evidence>
<feature type="compositionally biased region" description="Polar residues" evidence="1">
    <location>
        <begin position="141"/>
        <end position="158"/>
    </location>
</feature>
<feature type="compositionally biased region" description="Acidic residues" evidence="1">
    <location>
        <begin position="414"/>
        <end position="423"/>
    </location>
</feature>
<name>A0A9W8LNX9_9FUNG</name>
<feature type="region of interest" description="Disordered" evidence="1">
    <location>
        <begin position="1"/>
        <end position="240"/>
    </location>
</feature>
<protein>
    <submittedName>
        <fullName evidence="2">Uncharacterized protein</fullName>
    </submittedName>
</protein>
<dbReference type="EMBL" id="JANBUM010000037">
    <property type="protein sequence ID" value="KAJ2786974.1"/>
    <property type="molecule type" value="Genomic_DNA"/>
</dbReference>
<organism evidence="2 3">
    <name type="scientific">Coemansia interrupta</name>
    <dbReference type="NCBI Taxonomy" id="1126814"/>
    <lineage>
        <taxon>Eukaryota</taxon>
        <taxon>Fungi</taxon>
        <taxon>Fungi incertae sedis</taxon>
        <taxon>Zoopagomycota</taxon>
        <taxon>Kickxellomycotina</taxon>
        <taxon>Kickxellomycetes</taxon>
        <taxon>Kickxellales</taxon>
        <taxon>Kickxellaceae</taxon>
        <taxon>Coemansia</taxon>
    </lineage>
</organism>